<keyword evidence="4" id="KW-1185">Reference proteome</keyword>
<dbReference type="InterPro" id="IPR057666">
    <property type="entry name" value="DrpA_SLOG"/>
</dbReference>
<feature type="domain" description="Smf/DprA SLOG" evidence="2">
    <location>
        <begin position="24"/>
        <end position="225"/>
    </location>
</feature>
<comment type="similarity">
    <text evidence="1">Belongs to the DprA/Smf family.</text>
</comment>
<sequence length="339" mass="35024">MSARAVASREAGTACIAGPRFEIARGDPEYPAALEALSKPPETLYLIGDTQALQEGLAVVGARNATPYGRSAARLLAGCAARMGICVISGGARGCDSYAHEAAIEAGGRTVAFLGGGCDVVYPSCNKGLFNRIVESGGAVVSEHPWNFPPKPYTFRARNRLIASLARATLVVEAGVPSGTFSTADEALAANKDVLAVPGSIFSPTSRGSNALIAQGAGPVVDEAEFEELLTRLFPEKAYPNGRAAQLTMLFSREEGGCAAPSTGGSSSALKACDDSGGLVISALRADPMRLEQLVEEFATGESGPFATVGDLMACVGRLEALGVIERFPDGRFGCMRAT</sequence>
<dbReference type="SUPFAM" id="SSF102405">
    <property type="entry name" value="MCP/YpsA-like"/>
    <property type="match status" value="1"/>
</dbReference>
<evidence type="ECO:0000313" key="3">
    <source>
        <dbReference type="EMBL" id="EJZ83441.1"/>
    </source>
</evidence>
<dbReference type="AlphaFoldDB" id="K0YJ01"/>
<accession>K0YJ01</accession>
<dbReference type="HOGENOM" id="CLU_029601_0_4_11"/>
<dbReference type="RefSeq" id="WP_009139160.1">
    <property type="nucleotide sequence ID" value="NZ_JH815198.1"/>
</dbReference>
<dbReference type="GO" id="GO:0009294">
    <property type="term" value="P:DNA-mediated transformation"/>
    <property type="evidence" value="ECO:0007669"/>
    <property type="project" value="InterPro"/>
</dbReference>
<dbReference type="PANTHER" id="PTHR43022">
    <property type="entry name" value="PROTEIN SMF"/>
    <property type="match status" value="1"/>
</dbReference>
<name>K0YJ01_9ACTN</name>
<dbReference type="PATRIC" id="fig|742818.3.peg.1001"/>
<dbReference type="Pfam" id="PF02481">
    <property type="entry name" value="DNA_processg_A"/>
    <property type="match status" value="1"/>
</dbReference>
<dbReference type="NCBIfam" id="TIGR00732">
    <property type="entry name" value="dprA"/>
    <property type="match status" value="1"/>
</dbReference>
<dbReference type="OrthoDB" id="9785707at2"/>
<reference evidence="3 4" key="1">
    <citation type="submission" date="2012-08" db="EMBL/GenBank/DDBJ databases">
        <title>The Genome Sequence of Slackia piriformis YIT 12062.</title>
        <authorList>
            <consortium name="The Broad Institute Genome Sequencing Platform"/>
            <person name="Earl A."/>
            <person name="Ward D."/>
            <person name="Feldgarden M."/>
            <person name="Gevers D."/>
            <person name="Morotomi M."/>
            <person name="Walker B."/>
            <person name="Young S.K."/>
            <person name="Zeng Q."/>
            <person name="Gargeya S."/>
            <person name="Fitzgerald M."/>
            <person name="Haas B."/>
            <person name="Abouelleil A."/>
            <person name="Alvarado L."/>
            <person name="Arachchi H.M."/>
            <person name="Berlin A.M."/>
            <person name="Chapman S.B."/>
            <person name="Goldberg J."/>
            <person name="Griggs A."/>
            <person name="Gujja S."/>
            <person name="Hansen M."/>
            <person name="Howarth C."/>
            <person name="Imamovic A."/>
            <person name="Larimer J."/>
            <person name="McCowen C."/>
            <person name="Montmayeur A."/>
            <person name="Murphy C."/>
            <person name="Neiman D."/>
            <person name="Pearson M."/>
            <person name="Priest M."/>
            <person name="Roberts A."/>
            <person name="Saif S."/>
            <person name="Shea T."/>
            <person name="Sisk P."/>
            <person name="Sykes S."/>
            <person name="Wortman J."/>
            <person name="Nusbaum C."/>
            <person name="Birren B."/>
        </authorList>
    </citation>
    <scope>NUCLEOTIDE SEQUENCE [LARGE SCALE GENOMIC DNA]</scope>
    <source>
        <strain evidence="3 4">YIT 12062</strain>
    </source>
</reference>
<dbReference type="Proteomes" id="UP000006069">
    <property type="component" value="Unassembled WGS sequence"/>
</dbReference>
<dbReference type="InParanoid" id="K0YJ01"/>
<evidence type="ECO:0000256" key="1">
    <source>
        <dbReference type="ARBA" id="ARBA00006525"/>
    </source>
</evidence>
<dbReference type="EMBL" id="ADMD01000007">
    <property type="protein sequence ID" value="EJZ83441.1"/>
    <property type="molecule type" value="Genomic_DNA"/>
</dbReference>
<protein>
    <submittedName>
        <fullName evidence="3">DNA protecting protein DprA</fullName>
    </submittedName>
</protein>
<dbReference type="InterPro" id="IPR003488">
    <property type="entry name" value="DprA"/>
</dbReference>
<evidence type="ECO:0000259" key="2">
    <source>
        <dbReference type="Pfam" id="PF02481"/>
    </source>
</evidence>
<evidence type="ECO:0000313" key="4">
    <source>
        <dbReference type="Proteomes" id="UP000006069"/>
    </source>
</evidence>
<organism evidence="3 4">
    <name type="scientific">Slackia piriformis YIT 12062</name>
    <dbReference type="NCBI Taxonomy" id="742818"/>
    <lineage>
        <taxon>Bacteria</taxon>
        <taxon>Bacillati</taxon>
        <taxon>Actinomycetota</taxon>
        <taxon>Coriobacteriia</taxon>
        <taxon>Eggerthellales</taxon>
        <taxon>Eggerthellaceae</taxon>
        <taxon>Slackia</taxon>
    </lineage>
</organism>
<comment type="caution">
    <text evidence="3">The sequence shown here is derived from an EMBL/GenBank/DDBJ whole genome shotgun (WGS) entry which is preliminary data.</text>
</comment>
<proteinExistence type="inferred from homology"/>
<dbReference type="eggNOG" id="COG0758">
    <property type="taxonomic scope" value="Bacteria"/>
</dbReference>
<dbReference type="PANTHER" id="PTHR43022:SF1">
    <property type="entry name" value="PROTEIN SMF"/>
    <property type="match status" value="1"/>
</dbReference>
<gene>
    <name evidence="3" type="ORF">HMPREF9451_00946</name>
</gene>
<dbReference type="Gene3D" id="3.40.50.450">
    <property type="match status" value="1"/>
</dbReference>